<dbReference type="STRING" id="1344418.A0A1D2VE38"/>
<accession>A0A1D2VE38</accession>
<dbReference type="OrthoDB" id="5580261at2759"/>
<feature type="non-terminal residue" evidence="2">
    <location>
        <position position="143"/>
    </location>
</feature>
<dbReference type="InterPro" id="IPR018811">
    <property type="entry name" value="MRX11"/>
</dbReference>
<feature type="transmembrane region" description="Helical" evidence="1">
    <location>
        <begin position="20"/>
        <end position="46"/>
    </location>
</feature>
<dbReference type="Proteomes" id="UP000095038">
    <property type="component" value="Unassembled WGS sequence"/>
</dbReference>
<keyword evidence="1" id="KW-1133">Transmembrane helix</keyword>
<proteinExistence type="predicted"/>
<keyword evidence="1" id="KW-0472">Membrane</keyword>
<protein>
    <submittedName>
        <fullName evidence="2">Uncharacterized protein</fullName>
    </submittedName>
</protein>
<evidence type="ECO:0000256" key="1">
    <source>
        <dbReference type="SAM" id="Phobius"/>
    </source>
</evidence>
<gene>
    <name evidence="2" type="ORF">ASCRUDRAFT_26230</name>
</gene>
<dbReference type="RefSeq" id="XP_020046275.1">
    <property type="nucleotide sequence ID" value="XM_020189941.1"/>
</dbReference>
<dbReference type="EMBL" id="KV454484">
    <property type="protein sequence ID" value="ODV59968.1"/>
    <property type="molecule type" value="Genomic_DNA"/>
</dbReference>
<name>A0A1D2VE38_9ASCO</name>
<keyword evidence="3" id="KW-1185">Reference proteome</keyword>
<evidence type="ECO:0000313" key="2">
    <source>
        <dbReference type="EMBL" id="ODV59968.1"/>
    </source>
</evidence>
<organism evidence="2 3">
    <name type="scientific">Ascoidea rubescens DSM 1968</name>
    <dbReference type="NCBI Taxonomy" id="1344418"/>
    <lineage>
        <taxon>Eukaryota</taxon>
        <taxon>Fungi</taxon>
        <taxon>Dikarya</taxon>
        <taxon>Ascomycota</taxon>
        <taxon>Saccharomycotina</taxon>
        <taxon>Saccharomycetes</taxon>
        <taxon>Ascoideaceae</taxon>
        <taxon>Ascoidea</taxon>
    </lineage>
</organism>
<keyword evidence="1" id="KW-0812">Transmembrane</keyword>
<dbReference type="InParanoid" id="A0A1D2VE38"/>
<evidence type="ECO:0000313" key="3">
    <source>
        <dbReference type="Proteomes" id="UP000095038"/>
    </source>
</evidence>
<dbReference type="GeneID" id="30963577"/>
<dbReference type="Pfam" id="PF10306">
    <property type="entry name" value="FLILHELTA"/>
    <property type="match status" value="1"/>
</dbReference>
<dbReference type="AlphaFoldDB" id="A0A1D2VE38"/>
<reference evidence="3" key="1">
    <citation type="submission" date="2016-05" db="EMBL/GenBank/DDBJ databases">
        <title>Comparative genomics of biotechnologically important yeasts.</title>
        <authorList>
            <consortium name="DOE Joint Genome Institute"/>
            <person name="Riley R."/>
            <person name="Haridas S."/>
            <person name="Wolfe K.H."/>
            <person name="Lopes M.R."/>
            <person name="Hittinger C.T."/>
            <person name="Goker M."/>
            <person name="Salamov A."/>
            <person name="Wisecaver J."/>
            <person name="Long T.M."/>
            <person name="Aerts A.L."/>
            <person name="Barry K."/>
            <person name="Choi C."/>
            <person name="Clum A."/>
            <person name="Coughlan A.Y."/>
            <person name="Deshpande S."/>
            <person name="Douglass A.P."/>
            <person name="Hanson S.J."/>
            <person name="Klenk H.-P."/>
            <person name="Labutti K."/>
            <person name="Lapidus A."/>
            <person name="Lindquist E."/>
            <person name="Lipzen A."/>
            <person name="Meier-Kolthoff J.P."/>
            <person name="Ohm R.A."/>
            <person name="Otillar R.P."/>
            <person name="Pangilinan J."/>
            <person name="Peng Y."/>
            <person name="Rokas A."/>
            <person name="Rosa C.A."/>
            <person name="Scheuner C."/>
            <person name="Sibirny A.A."/>
            <person name="Slot J.C."/>
            <person name="Stielow J.B."/>
            <person name="Sun H."/>
            <person name="Kurtzman C.P."/>
            <person name="Blackwell M."/>
            <person name="Grigoriev I.V."/>
            <person name="Jeffries T.W."/>
        </authorList>
    </citation>
    <scope>NUCLEOTIDE SEQUENCE [LARGE SCALE GENOMIC DNA]</scope>
    <source>
        <strain evidence="3">DSM 1968</strain>
    </source>
</reference>
<sequence length="143" mass="16577">MVERAPKFLRPTVQLFLQYPFSHCLSFFVLQSFFKTVPFFVCWYLFYKFDYTLPNSFAVSNELIDNGARLIQDSMQNNEELINCLQKIDNNVYNSNGSLNEETINNFVTKGANSYALLKFLKPVSSFVSLSLMPLFTRQVVIP</sequence>